<protein>
    <submittedName>
        <fullName evidence="2">Uncharacterized protein</fullName>
    </submittedName>
</protein>
<name>A0A382UFR7_9ZZZZ</name>
<feature type="compositionally biased region" description="Polar residues" evidence="1">
    <location>
        <begin position="14"/>
        <end position="26"/>
    </location>
</feature>
<dbReference type="EMBL" id="UINC01143568">
    <property type="protein sequence ID" value="SVD32561.1"/>
    <property type="molecule type" value="Genomic_DNA"/>
</dbReference>
<feature type="compositionally biased region" description="Basic and acidic residues" evidence="1">
    <location>
        <begin position="46"/>
        <end position="68"/>
    </location>
</feature>
<gene>
    <name evidence="2" type="ORF">METZ01_LOCUS385415</name>
</gene>
<dbReference type="AlphaFoldDB" id="A0A382UFR7"/>
<feature type="non-terminal residue" evidence="2">
    <location>
        <position position="1"/>
    </location>
</feature>
<organism evidence="2">
    <name type="scientific">marine metagenome</name>
    <dbReference type="NCBI Taxonomy" id="408172"/>
    <lineage>
        <taxon>unclassified sequences</taxon>
        <taxon>metagenomes</taxon>
        <taxon>ecological metagenomes</taxon>
    </lineage>
</organism>
<accession>A0A382UFR7</accession>
<feature type="non-terminal residue" evidence="2">
    <location>
        <position position="293"/>
    </location>
</feature>
<evidence type="ECO:0000256" key="1">
    <source>
        <dbReference type="SAM" id="MobiDB-lite"/>
    </source>
</evidence>
<sequence length="293" mass="33650">LASLMKAKGRPAGQITQQEIPSTQIKEPTDKGKKSAEAETDVVRIIADRRRGGDRRTTTERRKGAERRVKQKRKISGGEKRSGQERRKGIEKRVLADRRKAIDRRLEAEKKKAKKPKAAAPVKTFTEKKQTTKLLESVRMNLNGLNQAMTFIHTGDNVTFLQATRKMDSFEIQQTKIYDLPYQYNGHAIKTLPDLIKHVYANYVDPKKTRGQYLAFYSTRYNYEMTFVATPEGSKKEFKDYLFYNLTKSYNLKLDEAIVDWSLNDKYEKNAVVCYSAEGSTLQNDYSNLIDAG</sequence>
<proteinExistence type="predicted"/>
<feature type="compositionally biased region" description="Basic and acidic residues" evidence="1">
    <location>
        <begin position="76"/>
        <end position="92"/>
    </location>
</feature>
<feature type="region of interest" description="Disordered" evidence="1">
    <location>
        <begin position="1"/>
        <end position="92"/>
    </location>
</feature>
<evidence type="ECO:0000313" key="2">
    <source>
        <dbReference type="EMBL" id="SVD32561.1"/>
    </source>
</evidence>
<feature type="compositionally biased region" description="Basic and acidic residues" evidence="1">
    <location>
        <begin position="27"/>
        <end position="37"/>
    </location>
</feature>
<reference evidence="2" key="1">
    <citation type="submission" date="2018-05" db="EMBL/GenBank/DDBJ databases">
        <authorList>
            <person name="Lanie J.A."/>
            <person name="Ng W.-L."/>
            <person name="Kazmierczak K.M."/>
            <person name="Andrzejewski T.M."/>
            <person name="Davidsen T.M."/>
            <person name="Wayne K.J."/>
            <person name="Tettelin H."/>
            <person name="Glass J.I."/>
            <person name="Rusch D."/>
            <person name="Podicherti R."/>
            <person name="Tsui H.-C.T."/>
            <person name="Winkler M.E."/>
        </authorList>
    </citation>
    <scope>NUCLEOTIDE SEQUENCE</scope>
</reference>